<dbReference type="Pfam" id="PF13487">
    <property type="entry name" value="HD_5"/>
    <property type="match status" value="1"/>
</dbReference>
<reference evidence="3 4" key="1">
    <citation type="submission" date="2017-05" db="EMBL/GenBank/DDBJ databases">
        <title>Polynucleobacter sp. MWH-K35W1 isolated from the permanently anoxic monimolimnion of a meromictic lake.</title>
        <authorList>
            <person name="Hahn M.W."/>
        </authorList>
    </citation>
    <scope>NUCLEOTIDE SEQUENCE [LARGE SCALE GENOMIC DNA]</scope>
    <source>
        <strain evidence="3 4">MWH-K35W1</strain>
    </source>
</reference>
<sequence>MLSFNKKIAFRIGLVSIVLAIAMGYLAWLQAFNAAEELNKGLTVQTSHQLMEKSGGFSGELNAFREEAAVTVKSLVRYGIFDVAEIYDANWQKLAQYGDAPSEIGHSMMGLHHPRPPGLKDTISDTQKLSDGRRVINTITPLNDNDKDAKIQIIGYLETLRIIPQWREVQLRDIALQTSIMVALAALLCGLILYPIIIALNRERDLKAIMLFRSNIQMMKSLGEAAAKRDAETGIHNYRVTLSAIRIAEALNLPFAEMAPVIIGSLLHDIGKIGIPDHILLKPAKLSPDEMEIMKTHVRHGEEIIRGRTLLQDAYPVVSAHHEKWDGSGYPRGLKGEDIPLPARIFAVADVFDALCSKRPYKEAFNYQTALEIIEKGCGAHFDPVVIDAFIPISKTIYEKIFQHDEDTIHDHLDQAINRYLKTLLS</sequence>
<dbReference type="InterPro" id="IPR003607">
    <property type="entry name" value="HD/PDEase_dom"/>
</dbReference>
<dbReference type="OrthoDB" id="9774747at2"/>
<feature type="transmembrane region" description="Helical" evidence="1">
    <location>
        <begin position="12"/>
        <end position="32"/>
    </location>
</feature>
<evidence type="ECO:0000313" key="3">
    <source>
        <dbReference type="EMBL" id="OWS69243.1"/>
    </source>
</evidence>
<protein>
    <recommendedName>
        <fullName evidence="2">HD-GYP domain-containing protein</fullName>
    </recommendedName>
</protein>
<dbReference type="SMART" id="SM00471">
    <property type="entry name" value="HDc"/>
    <property type="match status" value="1"/>
</dbReference>
<name>A0A254PRQ3_9BURK</name>
<evidence type="ECO:0000313" key="4">
    <source>
        <dbReference type="Proteomes" id="UP000198104"/>
    </source>
</evidence>
<dbReference type="SUPFAM" id="SSF109604">
    <property type="entry name" value="HD-domain/PDEase-like"/>
    <property type="match status" value="1"/>
</dbReference>
<evidence type="ECO:0000259" key="2">
    <source>
        <dbReference type="PROSITE" id="PS51832"/>
    </source>
</evidence>
<dbReference type="PANTHER" id="PTHR45228">
    <property type="entry name" value="CYCLIC DI-GMP PHOSPHODIESTERASE TM_0186-RELATED"/>
    <property type="match status" value="1"/>
</dbReference>
<keyword evidence="1" id="KW-1133">Transmembrane helix</keyword>
<gene>
    <name evidence="3" type="ORF">CBI30_10470</name>
</gene>
<dbReference type="RefSeq" id="WP_088528242.1">
    <property type="nucleotide sequence ID" value="NZ_NGUO01000023.1"/>
</dbReference>
<dbReference type="PROSITE" id="PS51832">
    <property type="entry name" value="HD_GYP"/>
    <property type="match status" value="1"/>
</dbReference>
<feature type="domain" description="HD-GYP" evidence="2">
    <location>
        <begin position="211"/>
        <end position="406"/>
    </location>
</feature>
<comment type="caution">
    <text evidence="3">The sequence shown here is derived from an EMBL/GenBank/DDBJ whole genome shotgun (WGS) entry which is preliminary data.</text>
</comment>
<proteinExistence type="predicted"/>
<dbReference type="CDD" id="cd00077">
    <property type="entry name" value="HDc"/>
    <property type="match status" value="1"/>
</dbReference>
<dbReference type="Proteomes" id="UP000198104">
    <property type="component" value="Unassembled WGS sequence"/>
</dbReference>
<dbReference type="EMBL" id="NGUO01000023">
    <property type="protein sequence ID" value="OWS69243.1"/>
    <property type="molecule type" value="Genomic_DNA"/>
</dbReference>
<accession>A0A254PRQ3</accession>
<keyword evidence="1" id="KW-0472">Membrane</keyword>
<keyword evidence="1" id="KW-0812">Transmembrane</keyword>
<dbReference type="Gene3D" id="1.10.3210.10">
    <property type="entry name" value="Hypothetical protein af1432"/>
    <property type="match status" value="1"/>
</dbReference>
<organism evidence="3 4">
    <name type="scientific">Polynucleobacter aenigmaticus</name>
    <dbReference type="NCBI Taxonomy" id="1743164"/>
    <lineage>
        <taxon>Bacteria</taxon>
        <taxon>Pseudomonadati</taxon>
        <taxon>Pseudomonadota</taxon>
        <taxon>Betaproteobacteria</taxon>
        <taxon>Burkholderiales</taxon>
        <taxon>Burkholderiaceae</taxon>
        <taxon>Polynucleobacter</taxon>
    </lineage>
</organism>
<feature type="transmembrane region" description="Helical" evidence="1">
    <location>
        <begin position="174"/>
        <end position="200"/>
    </location>
</feature>
<dbReference type="GO" id="GO:0008081">
    <property type="term" value="F:phosphoric diester hydrolase activity"/>
    <property type="evidence" value="ECO:0007669"/>
    <property type="project" value="UniProtKB-ARBA"/>
</dbReference>
<keyword evidence="4" id="KW-1185">Reference proteome</keyword>
<dbReference type="InterPro" id="IPR037522">
    <property type="entry name" value="HD_GYP_dom"/>
</dbReference>
<dbReference type="InterPro" id="IPR052020">
    <property type="entry name" value="Cyclic_di-GMP/3'3'-cGAMP_PDE"/>
</dbReference>
<dbReference type="AlphaFoldDB" id="A0A254PRQ3"/>
<evidence type="ECO:0000256" key="1">
    <source>
        <dbReference type="SAM" id="Phobius"/>
    </source>
</evidence>